<dbReference type="SUPFAM" id="SSF51735">
    <property type="entry name" value="NAD(P)-binding Rossmann-fold domains"/>
    <property type="match status" value="1"/>
</dbReference>
<evidence type="ECO:0000313" key="5">
    <source>
        <dbReference type="Proteomes" id="UP000669239"/>
    </source>
</evidence>
<dbReference type="FunFam" id="3.40.50.720:FF:000084">
    <property type="entry name" value="Short-chain dehydrogenase reductase"/>
    <property type="match status" value="1"/>
</dbReference>
<organism evidence="3 6">
    <name type="scientific">Enterocloster aldenensis</name>
    <dbReference type="NCBI Taxonomy" id="358742"/>
    <lineage>
        <taxon>Bacteria</taxon>
        <taxon>Bacillati</taxon>
        <taxon>Bacillota</taxon>
        <taxon>Clostridia</taxon>
        <taxon>Lachnospirales</taxon>
        <taxon>Lachnospiraceae</taxon>
        <taxon>Enterocloster</taxon>
    </lineage>
</organism>
<reference evidence="4" key="2">
    <citation type="submission" date="2020-02" db="EMBL/GenBank/DDBJ databases">
        <authorList>
            <person name="Littmann E."/>
            <person name="Sorbara M."/>
        </authorList>
    </citation>
    <scope>NUCLEOTIDE SEQUENCE</scope>
    <source>
        <strain evidence="4">MSK.1.17</strain>
    </source>
</reference>
<dbReference type="AlphaFoldDB" id="A0AAX1SKS1"/>
<dbReference type="Proteomes" id="UP001299608">
    <property type="component" value="Unassembled WGS sequence"/>
</dbReference>
<evidence type="ECO:0000313" key="6">
    <source>
        <dbReference type="Proteomes" id="UP001299608"/>
    </source>
</evidence>
<dbReference type="PRINTS" id="PR00080">
    <property type="entry name" value="SDRFAMILY"/>
</dbReference>
<evidence type="ECO:0000256" key="1">
    <source>
        <dbReference type="ARBA" id="ARBA00006484"/>
    </source>
</evidence>
<dbReference type="InterPro" id="IPR036291">
    <property type="entry name" value="NAD(P)-bd_dom_sf"/>
</dbReference>
<evidence type="ECO:0000313" key="3">
    <source>
        <dbReference type="EMBL" id="MCG4746724.1"/>
    </source>
</evidence>
<dbReference type="RefSeq" id="WP_117559324.1">
    <property type="nucleotide sequence ID" value="NZ_BAABZL010000001.1"/>
</dbReference>
<dbReference type="GO" id="GO:0016616">
    <property type="term" value="F:oxidoreductase activity, acting on the CH-OH group of donors, NAD or NADP as acceptor"/>
    <property type="evidence" value="ECO:0007669"/>
    <property type="project" value="TreeGrafter"/>
</dbReference>
<name>A0AAX1SKS1_9FIRM</name>
<keyword evidence="5" id="KW-1185">Reference proteome</keyword>
<sequence>MDLGLRGKVAVVTGGSKGIGYAAAKVFLEEGAKVAICARHEEELRQAAGELEQLGPVYWEAVDVTDAQANYDFAEHVYRHFGSIDVWVNNVGATGFKKGEEYDDGEIDFMTGVCFKSVVFGCQAGFRYMKEKGGSIVNVSSLAARCPSAGRSTLYGPLKSAINNLTNTFAGEYCAHNVRVTCVMPGFTATPLAKANISQEELDRNAGATLLRRMADPEEIARPIVFLASDWASYMTATTIEVSGGRSMTLNPTYAYDKLGTGK</sequence>
<dbReference type="PANTHER" id="PTHR42760">
    <property type="entry name" value="SHORT-CHAIN DEHYDROGENASES/REDUCTASES FAMILY MEMBER"/>
    <property type="match status" value="1"/>
</dbReference>
<dbReference type="GeneID" id="97208962"/>
<comment type="similarity">
    <text evidence="1">Belongs to the short-chain dehydrogenases/reductases (SDR) family.</text>
</comment>
<evidence type="ECO:0000313" key="4">
    <source>
        <dbReference type="EMBL" id="NSJ47931.1"/>
    </source>
</evidence>
<accession>A0AAX1SKS1</accession>
<gene>
    <name evidence="4" type="ORF">G5B36_04365</name>
    <name evidence="3" type="ORF">L0N08_14975</name>
</gene>
<dbReference type="InterPro" id="IPR002347">
    <property type="entry name" value="SDR_fam"/>
</dbReference>
<protein>
    <submittedName>
        <fullName evidence="3">SDR family oxidoreductase</fullName>
    </submittedName>
</protein>
<dbReference type="Pfam" id="PF13561">
    <property type="entry name" value="adh_short_C2"/>
    <property type="match status" value="1"/>
</dbReference>
<proteinExistence type="inferred from homology"/>
<dbReference type="PRINTS" id="PR00081">
    <property type="entry name" value="GDHRDH"/>
</dbReference>
<evidence type="ECO:0000256" key="2">
    <source>
        <dbReference type="ARBA" id="ARBA00023002"/>
    </source>
</evidence>
<dbReference type="CDD" id="cd05233">
    <property type="entry name" value="SDR_c"/>
    <property type="match status" value="1"/>
</dbReference>
<reference evidence="4 5" key="1">
    <citation type="journal article" date="2020" name="Cell Host Microbe">
        <title>Functional and Genomic Variation between Human-Derived Isolates of Lachnospiraceae Reveals Inter- and Intra-Species Diversity.</title>
        <authorList>
            <person name="Sorbara M.T."/>
            <person name="Littmann E.R."/>
            <person name="Fontana E."/>
            <person name="Moody T.U."/>
            <person name="Kohout C.E."/>
            <person name="Gjonbalaj M."/>
            <person name="Eaton V."/>
            <person name="Seok R."/>
            <person name="Leiner I.M."/>
            <person name="Pamer E.G."/>
        </authorList>
    </citation>
    <scope>NUCLEOTIDE SEQUENCE [LARGE SCALE GENOMIC DNA]</scope>
    <source>
        <strain evidence="4 5">MSK.1.17</strain>
    </source>
</reference>
<keyword evidence="2" id="KW-0560">Oxidoreductase</keyword>
<dbReference type="EMBL" id="JAKNGE010000018">
    <property type="protein sequence ID" value="MCG4746724.1"/>
    <property type="molecule type" value="Genomic_DNA"/>
</dbReference>
<comment type="caution">
    <text evidence="3">The sequence shown here is derived from an EMBL/GenBank/DDBJ whole genome shotgun (WGS) entry which is preliminary data.</text>
</comment>
<dbReference type="EMBL" id="JAAITT010000004">
    <property type="protein sequence ID" value="NSJ47931.1"/>
    <property type="molecule type" value="Genomic_DNA"/>
</dbReference>
<dbReference type="Gene3D" id="3.40.50.720">
    <property type="entry name" value="NAD(P)-binding Rossmann-like Domain"/>
    <property type="match status" value="1"/>
</dbReference>
<reference evidence="3" key="3">
    <citation type="submission" date="2022-01" db="EMBL/GenBank/DDBJ databases">
        <title>Collection of gut derived symbiotic bacterial strains cultured from healthy donors.</title>
        <authorList>
            <person name="Lin H."/>
            <person name="Kohout C."/>
            <person name="Waligurski E."/>
            <person name="Pamer E.G."/>
        </authorList>
    </citation>
    <scope>NUCLEOTIDE SEQUENCE</scope>
    <source>
        <strain evidence="3">DFI.6.55</strain>
    </source>
</reference>
<dbReference type="GO" id="GO:0008206">
    <property type="term" value="P:bile acid metabolic process"/>
    <property type="evidence" value="ECO:0007669"/>
    <property type="project" value="UniProtKB-ARBA"/>
</dbReference>
<dbReference type="Proteomes" id="UP000669239">
    <property type="component" value="Unassembled WGS sequence"/>
</dbReference>